<evidence type="ECO:0000259" key="1">
    <source>
        <dbReference type="Pfam" id="PF02121"/>
    </source>
</evidence>
<dbReference type="GO" id="GO:0031210">
    <property type="term" value="F:phosphatidylcholine binding"/>
    <property type="evidence" value="ECO:0007669"/>
    <property type="project" value="TreeGrafter"/>
</dbReference>
<evidence type="ECO:0000313" key="4">
    <source>
        <dbReference type="WBParaSite" id="ASIM_0000094001-mRNA-1"/>
    </source>
</evidence>
<reference evidence="2 3" key="2">
    <citation type="submission" date="2018-11" db="EMBL/GenBank/DDBJ databases">
        <authorList>
            <consortium name="Pathogen Informatics"/>
        </authorList>
    </citation>
    <scope>NUCLEOTIDE SEQUENCE [LARGE SCALE GENOMIC DNA]</scope>
</reference>
<dbReference type="PANTHER" id="PTHR10658">
    <property type="entry name" value="PHOSPHATIDYLINOSITOL TRANSFER PROTEIN"/>
    <property type="match status" value="1"/>
</dbReference>
<dbReference type="SUPFAM" id="SSF55961">
    <property type="entry name" value="Bet v1-like"/>
    <property type="match status" value="1"/>
</dbReference>
<dbReference type="InterPro" id="IPR055261">
    <property type="entry name" value="PI_transfer_N"/>
</dbReference>
<reference evidence="4" key="1">
    <citation type="submission" date="2017-02" db="UniProtKB">
        <authorList>
            <consortium name="WormBaseParasite"/>
        </authorList>
    </citation>
    <scope>IDENTIFICATION</scope>
</reference>
<dbReference type="OrthoDB" id="18453at2759"/>
<gene>
    <name evidence="2" type="ORF">ASIM_LOCUS837</name>
</gene>
<name>A0A0M3J0A4_ANISI</name>
<dbReference type="InterPro" id="IPR023393">
    <property type="entry name" value="START-like_dom_sf"/>
</dbReference>
<dbReference type="WBParaSite" id="ASIM_0000094001-mRNA-1">
    <property type="protein sequence ID" value="ASIM_0000094001-mRNA-1"/>
    <property type="gene ID" value="ASIM_0000094001"/>
</dbReference>
<evidence type="ECO:0000313" key="2">
    <source>
        <dbReference type="EMBL" id="VDK18141.1"/>
    </source>
</evidence>
<proteinExistence type="predicted"/>
<dbReference type="InterPro" id="IPR001666">
    <property type="entry name" value="PI_transfer"/>
</dbReference>
<dbReference type="GO" id="GO:0008525">
    <property type="term" value="F:phosphatidylcholine transporter activity"/>
    <property type="evidence" value="ECO:0007669"/>
    <property type="project" value="TreeGrafter"/>
</dbReference>
<dbReference type="AlphaFoldDB" id="A0A0M3J0A4"/>
<dbReference type="Pfam" id="PF02121">
    <property type="entry name" value="IP_trans"/>
    <property type="match status" value="2"/>
</dbReference>
<feature type="domain" description="Phosphatidylinositol transfer protein N-terminal" evidence="1">
    <location>
        <begin position="3"/>
        <end position="64"/>
    </location>
</feature>
<dbReference type="GO" id="GO:0035091">
    <property type="term" value="F:phosphatidylinositol binding"/>
    <property type="evidence" value="ECO:0007669"/>
    <property type="project" value="TreeGrafter"/>
</dbReference>
<protein>
    <submittedName>
        <fullName evidence="4">MIP08680p (inferred by orthology to a D. melanogaster protein)</fullName>
    </submittedName>
</protein>
<keyword evidence="3" id="KW-1185">Reference proteome</keyword>
<dbReference type="EMBL" id="UYRR01000704">
    <property type="protein sequence ID" value="VDK18141.1"/>
    <property type="molecule type" value="Genomic_DNA"/>
</dbReference>
<dbReference type="Proteomes" id="UP000267096">
    <property type="component" value="Unassembled WGS sequence"/>
</dbReference>
<dbReference type="Gene3D" id="3.30.530.20">
    <property type="match status" value="2"/>
</dbReference>
<dbReference type="GO" id="GO:0005737">
    <property type="term" value="C:cytoplasm"/>
    <property type="evidence" value="ECO:0007669"/>
    <property type="project" value="TreeGrafter"/>
</dbReference>
<organism evidence="4">
    <name type="scientific">Anisakis simplex</name>
    <name type="common">Herring worm</name>
    <dbReference type="NCBI Taxonomy" id="6269"/>
    <lineage>
        <taxon>Eukaryota</taxon>
        <taxon>Metazoa</taxon>
        <taxon>Ecdysozoa</taxon>
        <taxon>Nematoda</taxon>
        <taxon>Chromadorea</taxon>
        <taxon>Rhabditida</taxon>
        <taxon>Spirurina</taxon>
        <taxon>Ascaridomorpha</taxon>
        <taxon>Ascaridoidea</taxon>
        <taxon>Anisakidae</taxon>
        <taxon>Anisakis</taxon>
        <taxon>Anisakis simplex complex</taxon>
    </lineage>
</organism>
<feature type="domain" description="Phosphatidylinositol transfer protein N-terminal" evidence="1">
    <location>
        <begin position="65"/>
        <end position="186"/>
    </location>
</feature>
<sequence length="212" mass="24661">VLKQEEFKSDHIKPGETLKGTYTYKIYYSKSKSPWVFRKLLPDSAFILHEECWNAYPYCKTVVTALGLSAELLKKREVVMVDIYDSSVLKPSDITPETDPRVFKSKKTGRGELKPDWSTTSKPVMCCYKVVQIQFKMFGVQRLVEGLCQKQYPRIFNKFNRETFCAIDRWYDLTMEEIREIENETAASLKKRIKDDQIRGIVCDIGDQGKVT</sequence>
<dbReference type="GO" id="GO:0008526">
    <property type="term" value="F:phosphatidylinositol transfer activity"/>
    <property type="evidence" value="ECO:0007669"/>
    <property type="project" value="TreeGrafter"/>
</dbReference>
<dbReference type="PANTHER" id="PTHR10658:SF35">
    <property type="entry name" value="PHOSPHATIDYLINOSITOL TRANSFER PROTEIN"/>
    <property type="match status" value="1"/>
</dbReference>
<accession>A0A0M3J0A4</accession>
<evidence type="ECO:0000313" key="3">
    <source>
        <dbReference type="Proteomes" id="UP000267096"/>
    </source>
</evidence>